<dbReference type="Proteomes" id="UP000055024">
    <property type="component" value="Unassembled WGS sequence"/>
</dbReference>
<keyword evidence="2" id="KW-1185">Reference proteome</keyword>
<dbReference type="AlphaFoldDB" id="A0A0V1HDH9"/>
<dbReference type="EMBL" id="JYDP01000085">
    <property type="protein sequence ID" value="KRZ08538.1"/>
    <property type="molecule type" value="Genomic_DNA"/>
</dbReference>
<proteinExistence type="predicted"/>
<organism evidence="1 2">
    <name type="scientific">Trichinella zimbabwensis</name>
    <dbReference type="NCBI Taxonomy" id="268475"/>
    <lineage>
        <taxon>Eukaryota</taxon>
        <taxon>Metazoa</taxon>
        <taxon>Ecdysozoa</taxon>
        <taxon>Nematoda</taxon>
        <taxon>Enoplea</taxon>
        <taxon>Dorylaimia</taxon>
        <taxon>Trichinellida</taxon>
        <taxon>Trichinellidae</taxon>
        <taxon>Trichinella</taxon>
    </lineage>
</organism>
<reference evidence="1 2" key="1">
    <citation type="submission" date="2015-01" db="EMBL/GenBank/DDBJ databases">
        <title>Evolution of Trichinella species and genotypes.</title>
        <authorList>
            <person name="Korhonen P.K."/>
            <person name="Edoardo P."/>
            <person name="Giuseppe L.R."/>
            <person name="Gasser R.B."/>
        </authorList>
    </citation>
    <scope>NUCLEOTIDE SEQUENCE [LARGE SCALE GENOMIC DNA]</scope>
    <source>
        <strain evidence="1">ISS1029</strain>
    </source>
</reference>
<protein>
    <submittedName>
        <fullName evidence="1">Uncharacterized protein</fullName>
    </submittedName>
</protein>
<name>A0A0V1HDH9_9BILA</name>
<sequence>MRNSRHSVYYCMQRLLTLSIIFFSGAFKNHQVWRFFSENEDKKSYYFYRSCTNDCIPGCTPLDDVEIRFMSCVSCSDYDF</sequence>
<evidence type="ECO:0000313" key="2">
    <source>
        <dbReference type="Proteomes" id="UP000055024"/>
    </source>
</evidence>
<gene>
    <name evidence="1" type="ORF">T11_12213</name>
</gene>
<comment type="caution">
    <text evidence="1">The sequence shown here is derived from an EMBL/GenBank/DDBJ whole genome shotgun (WGS) entry which is preliminary data.</text>
</comment>
<accession>A0A0V1HDH9</accession>
<evidence type="ECO:0000313" key="1">
    <source>
        <dbReference type="EMBL" id="KRZ08538.1"/>
    </source>
</evidence>
<dbReference type="OrthoDB" id="5916930at2759"/>